<keyword evidence="2" id="KW-1185">Reference proteome</keyword>
<accession>A0A8H3VK03</accession>
<proteinExistence type="predicted"/>
<sequence>MEVPRPSKQAKAWHIHLGPVRTPRARSPIARLEESFVMAGMAVRLEQAAVGHSGYSEKRTLAMGAGQGERKRLVPRPFRFKAAQTFADSVTFTTSVLDMDKLRWDIEAKTTRDIAYIPIAVGVSKVLLAMLGHAEPC</sequence>
<dbReference type="AlphaFoldDB" id="A0A8H3VK03"/>
<reference evidence="1 2" key="1">
    <citation type="submission" date="2019-07" db="EMBL/GenBank/DDBJ databases">
        <title>Venturia inaequalis Genome Resource.</title>
        <authorList>
            <person name="Lichtner F.J."/>
        </authorList>
    </citation>
    <scope>NUCLEOTIDE SEQUENCE [LARGE SCALE GENOMIC DNA]</scope>
    <source>
        <strain evidence="1 2">DMI_063113</strain>
    </source>
</reference>
<dbReference type="EMBL" id="WNWR01000205">
    <property type="protein sequence ID" value="KAE9988852.1"/>
    <property type="molecule type" value="Genomic_DNA"/>
</dbReference>
<dbReference type="Proteomes" id="UP000490939">
    <property type="component" value="Unassembled WGS sequence"/>
</dbReference>
<protein>
    <submittedName>
        <fullName evidence="1">Uncharacterized protein</fullName>
    </submittedName>
</protein>
<organism evidence="1 2">
    <name type="scientific">Venturia inaequalis</name>
    <name type="common">Apple scab fungus</name>
    <dbReference type="NCBI Taxonomy" id="5025"/>
    <lineage>
        <taxon>Eukaryota</taxon>
        <taxon>Fungi</taxon>
        <taxon>Dikarya</taxon>
        <taxon>Ascomycota</taxon>
        <taxon>Pezizomycotina</taxon>
        <taxon>Dothideomycetes</taxon>
        <taxon>Pleosporomycetidae</taxon>
        <taxon>Venturiales</taxon>
        <taxon>Venturiaceae</taxon>
        <taxon>Venturia</taxon>
    </lineage>
</organism>
<evidence type="ECO:0000313" key="2">
    <source>
        <dbReference type="Proteomes" id="UP000490939"/>
    </source>
</evidence>
<evidence type="ECO:0000313" key="1">
    <source>
        <dbReference type="EMBL" id="KAE9988852.1"/>
    </source>
</evidence>
<comment type="caution">
    <text evidence="1">The sequence shown here is derived from an EMBL/GenBank/DDBJ whole genome shotgun (WGS) entry which is preliminary data.</text>
</comment>
<gene>
    <name evidence="1" type="ORF">EG327_003178</name>
</gene>
<name>A0A8H3VK03_VENIN</name>